<dbReference type="PANTHER" id="PTHR24186">
    <property type="entry name" value="PROTEIN PHOSPHATASE 1 REGULATORY SUBUNIT"/>
    <property type="match status" value="1"/>
</dbReference>
<reference evidence="5" key="1">
    <citation type="submission" date="2020-06" db="EMBL/GenBank/DDBJ databases">
        <authorList>
            <consortium name="Plant Systems Biology data submission"/>
        </authorList>
    </citation>
    <scope>NUCLEOTIDE SEQUENCE</scope>
    <source>
        <strain evidence="5">D6</strain>
    </source>
</reference>
<dbReference type="OrthoDB" id="194358at2759"/>
<evidence type="ECO:0000256" key="4">
    <source>
        <dbReference type="SAM" id="MobiDB-lite"/>
    </source>
</evidence>
<comment type="caution">
    <text evidence="5">The sequence shown here is derived from an EMBL/GenBank/DDBJ whole genome shotgun (WGS) entry which is preliminary data.</text>
</comment>
<dbReference type="PANTHER" id="PTHR24186:SF38">
    <property type="entry name" value="ANKYRIN REPEAT FAMILY PROTEIN"/>
    <property type="match status" value="1"/>
</dbReference>
<name>A0A9N8H3M3_9STRA</name>
<sequence>MDRPDDDEDLPVAMPLEDNGNDDEGGGIVAARLLHHRVVQQGTSYLHGLVQDPETTCLVGRGCQPILDRINEYPDDVHYTEPRTGRSVLHEACLRCSCLHVISAILAVNTGRAMAIDNSGNTPLHLLLVGINTHAMDTHALGATIDALLAENASVLASVCNRSGDTALHIAAKAPETMIPLECFRRILEANRTSATRVNNLNQTPLSLHCQRRQGSKEVAQMLLSAAPDAIRIVDTNGWSPLHYAAENANFELIKLLLGYEQTAASARTTSLLETPLHLLCRKNVGERHLPAIQSLLEADPRAVCARDAKKSQTPLHFICKNTRVPAKLVACIVDCFPGAASIPDNNNYLPIHHAAEVGAPTDVISCLLAAHPTGAMAKTRKNDSALSLACACNKSTETVALLIQANPVALTEKNHYGFVPLHCVCGAVQPRMGIVEEILKVCPKSVATKSNGGESPMHTACGNPSTCVGVIEILTTQYEINTDGSAELALIRNRQMTNKIGNTPLHNACFRGSPFEHIETLAMSNPQWVKCTNNAGYTPLQIMCKNARLQDRVITTFSRIGGPGVFSVVDMTGNTPLHSAMREETDIEALRCLIRAFPDALHMKTSYGDTPLHLACFRRVDPEVVREVALSYNEPPLLTPNMAGQTPIGIAMEEFQSVCRSGCHCNSKTDYKPGQKKAFDVLATLVKILHYGSSQHDDRDRMGSLLMACVSLHRRDVRLDPAFIRRAMHLYPEEARIKDEEGYPLHVEASIPVEKYTLLNGCSNGTCSNCHSRLGVLRMLFELYPDACRTRNNSGEFPLNLMIQNGRAWDQSFALVLKSFPQALHWSVGDKHKLFPLLLSKVSRECGIDTLHTLIRSRPDIALRSRSEE</sequence>
<dbReference type="AlphaFoldDB" id="A0A9N8H3M3"/>
<dbReference type="SUPFAM" id="SSF48403">
    <property type="entry name" value="Ankyrin repeat"/>
    <property type="match status" value="3"/>
</dbReference>
<dbReference type="Gene3D" id="1.25.40.20">
    <property type="entry name" value="Ankyrin repeat-containing domain"/>
    <property type="match status" value="4"/>
</dbReference>
<evidence type="ECO:0000256" key="3">
    <source>
        <dbReference type="PROSITE-ProRule" id="PRU00023"/>
    </source>
</evidence>
<keyword evidence="1" id="KW-0677">Repeat</keyword>
<dbReference type="PROSITE" id="PS50088">
    <property type="entry name" value="ANK_REPEAT"/>
    <property type="match status" value="1"/>
</dbReference>
<feature type="region of interest" description="Disordered" evidence="4">
    <location>
        <begin position="1"/>
        <end position="23"/>
    </location>
</feature>
<keyword evidence="2 3" id="KW-0040">ANK repeat</keyword>
<dbReference type="GO" id="GO:0005886">
    <property type="term" value="C:plasma membrane"/>
    <property type="evidence" value="ECO:0007669"/>
    <property type="project" value="TreeGrafter"/>
</dbReference>
<dbReference type="Pfam" id="PF12796">
    <property type="entry name" value="Ank_2"/>
    <property type="match status" value="1"/>
</dbReference>
<dbReference type="EMBL" id="CAICTM010000030">
    <property type="protein sequence ID" value="CAB9497995.1"/>
    <property type="molecule type" value="Genomic_DNA"/>
</dbReference>
<accession>A0A9N8H3M3</accession>
<dbReference type="PROSITE" id="PS50297">
    <property type="entry name" value="ANK_REP_REGION"/>
    <property type="match status" value="1"/>
</dbReference>
<dbReference type="InterPro" id="IPR002110">
    <property type="entry name" value="Ankyrin_rpt"/>
</dbReference>
<keyword evidence="6" id="KW-1185">Reference proteome</keyword>
<evidence type="ECO:0000313" key="5">
    <source>
        <dbReference type="EMBL" id="CAB9497995.1"/>
    </source>
</evidence>
<feature type="repeat" description="ANK" evidence="3">
    <location>
        <begin position="237"/>
        <end position="258"/>
    </location>
</feature>
<protein>
    <submittedName>
        <fullName evidence="5">Ankyrin 3, node of Ranvier (Ankyrin G)</fullName>
    </submittedName>
</protein>
<evidence type="ECO:0000256" key="2">
    <source>
        <dbReference type="ARBA" id="ARBA00023043"/>
    </source>
</evidence>
<gene>
    <name evidence="5" type="ORF">SEMRO_30_G019380.1</name>
</gene>
<proteinExistence type="predicted"/>
<dbReference type="Proteomes" id="UP001153069">
    <property type="component" value="Unassembled WGS sequence"/>
</dbReference>
<dbReference type="SMART" id="SM00248">
    <property type="entry name" value="ANK"/>
    <property type="match status" value="14"/>
</dbReference>
<feature type="compositionally biased region" description="Acidic residues" evidence="4">
    <location>
        <begin position="1"/>
        <end position="10"/>
    </location>
</feature>
<dbReference type="InterPro" id="IPR036770">
    <property type="entry name" value="Ankyrin_rpt-contain_sf"/>
</dbReference>
<organism evidence="5 6">
    <name type="scientific">Seminavis robusta</name>
    <dbReference type="NCBI Taxonomy" id="568900"/>
    <lineage>
        <taxon>Eukaryota</taxon>
        <taxon>Sar</taxon>
        <taxon>Stramenopiles</taxon>
        <taxon>Ochrophyta</taxon>
        <taxon>Bacillariophyta</taxon>
        <taxon>Bacillariophyceae</taxon>
        <taxon>Bacillariophycidae</taxon>
        <taxon>Naviculales</taxon>
        <taxon>Naviculaceae</taxon>
        <taxon>Seminavis</taxon>
    </lineage>
</organism>
<evidence type="ECO:0000313" key="6">
    <source>
        <dbReference type="Proteomes" id="UP001153069"/>
    </source>
</evidence>
<evidence type="ECO:0000256" key="1">
    <source>
        <dbReference type="ARBA" id="ARBA00022737"/>
    </source>
</evidence>